<dbReference type="OrthoDB" id="5970at2759"/>
<keyword evidence="1" id="KW-0694">RNA-binding</keyword>
<evidence type="ECO:0000313" key="3">
    <source>
        <dbReference type="EMBL" id="RCH86109.1"/>
    </source>
</evidence>
<accession>A0A367J8F5</accession>
<dbReference type="AlphaFoldDB" id="A0A367J8F5"/>
<feature type="non-terminal residue" evidence="3">
    <location>
        <position position="53"/>
    </location>
</feature>
<dbReference type="STRING" id="4846.A0A367J8F5"/>
<protein>
    <recommendedName>
        <fullName evidence="2">RRM domain-containing protein</fullName>
    </recommendedName>
</protein>
<dbReference type="PANTHER" id="PTHR48038">
    <property type="entry name" value="RIBONUCLEOPROTEIN RB97D"/>
    <property type="match status" value="1"/>
</dbReference>
<dbReference type="EMBL" id="PJQM01004008">
    <property type="protein sequence ID" value="RCH86109.1"/>
    <property type="molecule type" value="Genomic_DNA"/>
</dbReference>
<dbReference type="Pfam" id="PF00076">
    <property type="entry name" value="RRM_1"/>
    <property type="match status" value="1"/>
</dbReference>
<proteinExistence type="predicted"/>
<gene>
    <name evidence="3" type="ORF">CU098_000524</name>
</gene>
<dbReference type="InterPro" id="IPR035979">
    <property type="entry name" value="RBD_domain_sf"/>
</dbReference>
<dbReference type="GO" id="GO:0003723">
    <property type="term" value="F:RNA binding"/>
    <property type="evidence" value="ECO:0007669"/>
    <property type="project" value="UniProtKB-UniRule"/>
</dbReference>
<reference evidence="3 4" key="1">
    <citation type="journal article" date="2018" name="G3 (Bethesda)">
        <title>Phylogenetic and Phylogenomic Definition of Rhizopus Species.</title>
        <authorList>
            <person name="Gryganskyi A.P."/>
            <person name="Golan J."/>
            <person name="Dolatabadi S."/>
            <person name="Mondo S."/>
            <person name="Robb S."/>
            <person name="Idnurm A."/>
            <person name="Muszewska A."/>
            <person name="Steczkiewicz K."/>
            <person name="Masonjones S."/>
            <person name="Liao H.L."/>
            <person name="Gajdeczka M.T."/>
            <person name="Anike F."/>
            <person name="Vuek A."/>
            <person name="Anishchenko I.M."/>
            <person name="Voigt K."/>
            <person name="de Hoog G.S."/>
            <person name="Smith M.E."/>
            <person name="Heitman J."/>
            <person name="Vilgalys R."/>
            <person name="Stajich J.E."/>
        </authorList>
    </citation>
    <scope>NUCLEOTIDE SEQUENCE [LARGE SCALE GENOMIC DNA]</scope>
    <source>
        <strain evidence="3 4">LSU 92-RS-03</strain>
    </source>
</reference>
<dbReference type="PANTHER" id="PTHR48038:SF1">
    <property type="entry name" value="RIBONUCLEOPROTEIN RB97D"/>
    <property type="match status" value="1"/>
</dbReference>
<organism evidence="3 4">
    <name type="scientific">Rhizopus stolonifer</name>
    <name type="common">Rhizopus nigricans</name>
    <dbReference type="NCBI Taxonomy" id="4846"/>
    <lineage>
        <taxon>Eukaryota</taxon>
        <taxon>Fungi</taxon>
        <taxon>Fungi incertae sedis</taxon>
        <taxon>Mucoromycota</taxon>
        <taxon>Mucoromycotina</taxon>
        <taxon>Mucoromycetes</taxon>
        <taxon>Mucorales</taxon>
        <taxon>Mucorineae</taxon>
        <taxon>Rhizopodaceae</taxon>
        <taxon>Rhizopus</taxon>
    </lineage>
</organism>
<comment type="caution">
    <text evidence="3">The sequence shown here is derived from an EMBL/GenBank/DDBJ whole genome shotgun (WGS) entry which is preliminary data.</text>
</comment>
<evidence type="ECO:0000259" key="2">
    <source>
        <dbReference type="PROSITE" id="PS50102"/>
    </source>
</evidence>
<evidence type="ECO:0000256" key="1">
    <source>
        <dbReference type="PROSITE-ProRule" id="PRU00176"/>
    </source>
</evidence>
<dbReference type="PROSITE" id="PS50102">
    <property type="entry name" value="RRM"/>
    <property type="match status" value="1"/>
</dbReference>
<dbReference type="SUPFAM" id="SSF54928">
    <property type="entry name" value="RNA-binding domain, RBD"/>
    <property type="match status" value="1"/>
</dbReference>
<dbReference type="InterPro" id="IPR012677">
    <property type="entry name" value="Nucleotide-bd_a/b_plait_sf"/>
</dbReference>
<sequence length="53" mass="6215">MALFVARIPKDLHTRDLEDTFSKFGKMTRFDIKQGYGFVEYEDKRDAEDAIKA</sequence>
<evidence type="ECO:0000313" key="4">
    <source>
        <dbReference type="Proteomes" id="UP000253551"/>
    </source>
</evidence>
<keyword evidence="4" id="KW-1185">Reference proteome</keyword>
<dbReference type="Proteomes" id="UP000253551">
    <property type="component" value="Unassembled WGS sequence"/>
</dbReference>
<dbReference type="InterPro" id="IPR000504">
    <property type="entry name" value="RRM_dom"/>
</dbReference>
<dbReference type="Gene3D" id="3.30.70.330">
    <property type="match status" value="1"/>
</dbReference>
<feature type="domain" description="RRM" evidence="2">
    <location>
        <begin position="1"/>
        <end position="53"/>
    </location>
</feature>
<name>A0A367J8F5_RHIST</name>